<organism evidence="1">
    <name type="scientific">hydrothermal vent metagenome</name>
    <dbReference type="NCBI Taxonomy" id="652676"/>
    <lineage>
        <taxon>unclassified sequences</taxon>
        <taxon>metagenomes</taxon>
        <taxon>ecological metagenomes</taxon>
    </lineage>
</organism>
<dbReference type="AlphaFoldDB" id="A0A3B0ZJD7"/>
<sequence length="108" mass="12395">MGRLTEQETKDVQMFLATLFGDQALKWNINLKVLDMFGELLQSSESCRRYMDMVPRPFFAGSIIKWANKQARQAVIRHIKNGGKHYLICLKATAISRKHAFYLASMGL</sequence>
<dbReference type="EMBL" id="UOFP01000260">
    <property type="protein sequence ID" value="VAW89220.1"/>
    <property type="molecule type" value="Genomic_DNA"/>
</dbReference>
<accession>A0A3B0ZJD7</accession>
<gene>
    <name evidence="1" type="ORF">MNBD_GAMMA18-199</name>
</gene>
<name>A0A3B0ZJD7_9ZZZZ</name>
<reference evidence="1" key="1">
    <citation type="submission" date="2018-06" db="EMBL/GenBank/DDBJ databases">
        <authorList>
            <person name="Zhirakovskaya E."/>
        </authorList>
    </citation>
    <scope>NUCLEOTIDE SEQUENCE</scope>
</reference>
<proteinExistence type="predicted"/>
<evidence type="ECO:0000313" key="1">
    <source>
        <dbReference type="EMBL" id="VAW89220.1"/>
    </source>
</evidence>
<protein>
    <submittedName>
        <fullName evidence="1">Uncharacterized protein</fullName>
    </submittedName>
</protein>